<dbReference type="CDD" id="cd21037">
    <property type="entry name" value="MLKL_NTD"/>
    <property type="match status" value="1"/>
</dbReference>
<feature type="compositionally biased region" description="Low complexity" evidence="1">
    <location>
        <begin position="322"/>
        <end position="333"/>
    </location>
</feature>
<evidence type="ECO:0000313" key="2">
    <source>
        <dbReference type="EMBL" id="KTB36363.1"/>
    </source>
</evidence>
<comment type="caution">
    <text evidence="2">The sequence shown here is derived from an EMBL/GenBank/DDBJ whole genome shotgun (WGS) entry which is preliminary data.</text>
</comment>
<feature type="compositionally biased region" description="Basic and acidic residues" evidence="1">
    <location>
        <begin position="368"/>
        <end position="379"/>
    </location>
</feature>
<sequence>MALNPPSSSFSPEPTRSRSRRFLTTAGDVSVTVLQTLREISAFAPVPLLGPAADTAINIIQIIQSCEQNKDKLLELAKDVYVLLLAIHEVCEVAIGHAVQTIDTTLVQRLDMDALSPEMQDMLRTLSRTLDAVRIFIEEYQKNSTFFGRLVHYKSIADGIDHHKAEIEKIMRLVQFRSNLIMHRKVDELKMAFERPSQSTPSGTLTPEPHLQTPESSESLPAPESDSVSETTLGSNPRARADVRGNTLFDSIYGLQDVGNSQPDQDEGYHRTPPSRHSSRSERPRPHPTISEDHLHPHRTYGRPAFDQTRSSSNTADPYTNSGHSQSRSWSRSPFYDCQPHEDEAYPNRDFARFTPESRSYPSPASEGSRHAYNDHDHGIHVPHSPWGASPFPPFLPYPVNNIGGNQINHTNYGGNNTSVNCGNRYITTNYNKSSRSNNP</sequence>
<feature type="compositionally biased region" description="Basic and acidic residues" evidence="1">
    <location>
        <begin position="279"/>
        <end position="295"/>
    </location>
</feature>
<feature type="region of interest" description="Disordered" evidence="1">
    <location>
        <begin position="194"/>
        <end position="379"/>
    </location>
</feature>
<proteinExistence type="predicted"/>
<dbReference type="InterPro" id="IPR036537">
    <property type="entry name" value="Adaptor_Cbl_N_dom_sf"/>
</dbReference>
<evidence type="ECO:0000256" key="1">
    <source>
        <dbReference type="SAM" id="MobiDB-lite"/>
    </source>
</evidence>
<feature type="compositionally biased region" description="Polar residues" evidence="1">
    <location>
        <begin position="196"/>
        <end position="205"/>
    </location>
</feature>
<evidence type="ECO:0000313" key="3">
    <source>
        <dbReference type="Proteomes" id="UP000054988"/>
    </source>
</evidence>
<accession>A0A0W0FJ61</accession>
<dbReference type="Proteomes" id="UP000054988">
    <property type="component" value="Unassembled WGS sequence"/>
</dbReference>
<feature type="compositionally biased region" description="Low complexity" evidence="1">
    <location>
        <begin position="214"/>
        <end position="226"/>
    </location>
</feature>
<gene>
    <name evidence="2" type="ORF">WG66_11052</name>
</gene>
<protein>
    <submittedName>
        <fullName evidence="2">Uncharacterized protein</fullName>
    </submittedName>
</protein>
<feature type="compositionally biased region" description="Polar residues" evidence="1">
    <location>
        <begin position="308"/>
        <end position="321"/>
    </location>
</feature>
<dbReference type="Gene3D" id="1.20.930.20">
    <property type="entry name" value="Adaptor protein Cbl, N-terminal domain"/>
    <property type="match status" value="1"/>
</dbReference>
<reference evidence="2 3" key="1">
    <citation type="submission" date="2015-12" db="EMBL/GenBank/DDBJ databases">
        <title>Draft genome sequence of Moniliophthora roreri, the causal agent of frosty pod rot of cacao.</title>
        <authorList>
            <person name="Aime M.C."/>
            <person name="Diaz-Valderrama J.R."/>
            <person name="Kijpornyongpan T."/>
            <person name="Phillips-Mora W."/>
        </authorList>
    </citation>
    <scope>NUCLEOTIDE SEQUENCE [LARGE SCALE GENOMIC DNA]</scope>
    <source>
        <strain evidence="2 3">MCA 2952</strain>
    </source>
</reference>
<organism evidence="2 3">
    <name type="scientific">Moniliophthora roreri</name>
    <name type="common">Frosty pod rot fungus</name>
    <name type="synonym">Monilia roreri</name>
    <dbReference type="NCBI Taxonomy" id="221103"/>
    <lineage>
        <taxon>Eukaryota</taxon>
        <taxon>Fungi</taxon>
        <taxon>Dikarya</taxon>
        <taxon>Basidiomycota</taxon>
        <taxon>Agaricomycotina</taxon>
        <taxon>Agaricomycetes</taxon>
        <taxon>Agaricomycetidae</taxon>
        <taxon>Agaricales</taxon>
        <taxon>Marasmiineae</taxon>
        <taxon>Marasmiaceae</taxon>
        <taxon>Moniliophthora</taxon>
    </lineage>
</organism>
<dbReference type="AlphaFoldDB" id="A0A0W0FJ61"/>
<dbReference type="InterPro" id="IPR059179">
    <property type="entry name" value="MLKL-like_MCAfunc"/>
</dbReference>
<dbReference type="EMBL" id="LATX01001909">
    <property type="protein sequence ID" value="KTB36363.1"/>
    <property type="molecule type" value="Genomic_DNA"/>
</dbReference>
<feature type="compositionally biased region" description="Basic and acidic residues" evidence="1">
    <location>
        <begin position="339"/>
        <end position="352"/>
    </location>
</feature>
<dbReference type="GO" id="GO:0007166">
    <property type="term" value="P:cell surface receptor signaling pathway"/>
    <property type="evidence" value="ECO:0007669"/>
    <property type="project" value="InterPro"/>
</dbReference>
<name>A0A0W0FJ61_MONRR</name>